<feature type="domain" description="Recombinase" evidence="3">
    <location>
        <begin position="178"/>
        <end position="285"/>
    </location>
</feature>
<dbReference type="InterPro" id="IPR050639">
    <property type="entry name" value="SSR_resolvase"/>
</dbReference>
<feature type="compositionally biased region" description="Basic residues" evidence="1">
    <location>
        <begin position="411"/>
        <end position="426"/>
    </location>
</feature>
<dbReference type="SMART" id="SM00857">
    <property type="entry name" value="Resolvase"/>
    <property type="match status" value="1"/>
</dbReference>
<accession>A0ABC8ARL9</accession>
<dbReference type="PROSITE" id="PS51737">
    <property type="entry name" value="RECOMBINASE_DNA_BIND"/>
    <property type="match status" value="1"/>
</dbReference>
<dbReference type="KEGG" id="nsr:NS506_02741"/>
<dbReference type="CDD" id="cd03768">
    <property type="entry name" value="SR_ResInv"/>
    <property type="match status" value="1"/>
</dbReference>
<dbReference type="InterPro" id="IPR011109">
    <property type="entry name" value="DNA_bind_recombinase_dom"/>
</dbReference>
<protein>
    <submittedName>
        <fullName evidence="4">DNA-invertase</fullName>
    </submittedName>
</protein>
<dbReference type="Gene3D" id="3.90.1750.20">
    <property type="entry name" value="Putative Large Serine Recombinase, Chain B, Domain 2"/>
    <property type="match status" value="1"/>
</dbReference>
<dbReference type="Pfam" id="PF07508">
    <property type="entry name" value="Recombinase"/>
    <property type="match status" value="1"/>
</dbReference>
<dbReference type="RefSeq" id="WP_033090714.1">
    <property type="nucleotide sequence ID" value="NZ_AP028458.1"/>
</dbReference>
<organism evidence="4 5">
    <name type="scientific">Nocardia seriolae</name>
    <dbReference type="NCBI Taxonomy" id="37332"/>
    <lineage>
        <taxon>Bacteria</taxon>
        <taxon>Bacillati</taxon>
        <taxon>Actinomycetota</taxon>
        <taxon>Actinomycetes</taxon>
        <taxon>Mycobacteriales</taxon>
        <taxon>Nocardiaceae</taxon>
        <taxon>Nocardia</taxon>
    </lineage>
</organism>
<dbReference type="PANTHER" id="PTHR30461:SF23">
    <property type="entry name" value="DNA RECOMBINASE-RELATED"/>
    <property type="match status" value="1"/>
</dbReference>
<dbReference type="Proteomes" id="UP000180166">
    <property type="component" value="Chromosome"/>
</dbReference>
<dbReference type="PANTHER" id="PTHR30461">
    <property type="entry name" value="DNA-INVERTASE FROM LAMBDOID PROPHAGE"/>
    <property type="match status" value="1"/>
</dbReference>
<dbReference type="Pfam" id="PF00239">
    <property type="entry name" value="Resolvase"/>
    <property type="match status" value="1"/>
</dbReference>
<evidence type="ECO:0000259" key="2">
    <source>
        <dbReference type="PROSITE" id="PS51736"/>
    </source>
</evidence>
<dbReference type="InterPro" id="IPR025827">
    <property type="entry name" value="Zn_ribbon_recom_dom"/>
</dbReference>
<evidence type="ECO:0000256" key="1">
    <source>
        <dbReference type="SAM" id="MobiDB-lite"/>
    </source>
</evidence>
<feature type="region of interest" description="Disordered" evidence="1">
    <location>
        <begin position="400"/>
        <end position="426"/>
    </location>
</feature>
<dbReference type="Pfam" id="PF13408">
    <property type="entry name" value="Zn_ribbon_recom"/>
    <property type="match status" value="1"/>
</dbReference>
<dbReference type="SUPFAM" id="SSF53041">
    <property type="entry name" value="Resolvase-like"/>
    <property type="match status" value="1"/>
</dbReference>
<dbReference type="EMBL" id="CP017839">
    <property type="protein sequence ID" value="APA96801.1"/>
    <property type="molecule type" value="Genomic_DNA"/>
</dbReference>
<evidence type="ECO:0000313" key="5">
    <source>
        <dbReference type="Proteomes" id="UP000180166"/>
    </source>
</evidence>
<reference evidence="4 5" key="1">
    <citation type="submission" date="2016-10" db="EMBL/GenBank/DDBJ databases">
        <title>Genome sequence of Nocardia seriolae strain EM150506, isolated from Anguila japonica.</title>
        <authorList>
            <person name="Han H.-J."/>
        </authorList>
    </citation>
    <scope>NUCLEOTIDE SEQUENCE [LARGE SCALE GENOMIC DNA]</scope>
    <source>
        <strain evidence="4 5">EM150506</strain>
    </source>
</reference>
<evidence type="ECO:0000259" key="3">
    <source>
        <dbReference type="PROSITE" id="PS51737"/>
    </source>
</evidence>
<name>A0ABC8ARL9_9NOCA</name>
<dbReference type="InterPro" id="IPR006119">
    <property type="entry name" value="Resolv_N"/>
</dbReference>
<dbReference type="InterPro" id="IPR038109">
    <property type="entry name" value="DNA_bind_recomb_sf"/>
</dbReference>
<sequence length="426" mass="48131">MAGTKKSSTSRISTDTAAWEQDVRVGTYTRRSTTEDNQPYSIEAQDARLDSYIDSQPGWRHTSTFTDDASGASTERPGLQRAMHAARAGVIDVLVVYRVDRFSRNLRDLVTLLDELDRAKVVFRSATEPFDTSTPMGRMLVQMLGMFAQFERDTIIDRVIAGMERKAAKGLWKGGKRPYGYRVDKTTQALIMDEAEAVVVRMIFDLYACRRLGARAVAAELNARGHRASTGREWSGHHVLRILNSRIYLGELTFRGTTVTDTHPALIDTDTFDHARKVLEARGESHAHRAANSSDYLLTGRLRCPRCGRAMIGTRATGRSRSYRYYTCFNRARYDTDKCDFTRLDADSVDSAILESLGKFYRTRHDLITQAIHAQRLHHRDASSDTRAELTTVSAELIKTQQGGRPVSDRLRKRHPRPRAPRRTTG</sequence>
<evidence type="ECO:0000313" key="4">
    <source>
        <dbReference type="EMBL" id="APA96801.1"/>
    </source>
</evidence>
<dbReference type="AlphaFoldDB" id="A0ABC8ARL9"/>
<dbReference type="InterPro" id="IPR036162">
    <property type="entry name" value="Resolvase-like_N_sf"/>
</dbReference>
<dbReference type="Gene3D" id="3.40.50.1390">
    <property type="entry name" value="Resolvase, N-terminal catalytic domain"/>
    <property type="match status" value="1"/>
</dbReference>
<proteinExistence type="predicted"/>
<dbReference type="PROSITE" id="PS51736">
    <property type="entry name" value="RECOMBINASES_3"/>
    <property type="match status" value="1"/>
</dbReference>
<feature type="domain" description="Resolvase/invertase-type recombinase catalytic" evidence="2">
    <location>
        <begin position="24"/>
        <end position="170"/>
    </location>
</feature>
<gene>
    <name evidence="4" type="ORF">NS506_02741</name>
</gene>